<comment type="caution">
    <text evidence="1">The sequence shown here is derived from an EMBL/GenBank/DDBJ whole genome shotgun (WGS) entry which is preliminary data.</text>
</comment>
<accession>A0A917A4A4</accession>
<dbReference type="AlphaFoldDB" id="A0A917A4A4"/>
<sequence length="77" mass="8749">MMVLSLFIIGHMGLFFYTEKGSIISTVDLPTTDIIEPFFDVDGNQNPLFEVFIFRNPKALRLMTLIRLLVASNLALE</sequence>
<dbReference type="Proteomes" id="UP000660801">
    <property type="component" value="Unassembled WGS sequence"/>
</dbReference>
<proteinExistence type="predicted"/>
<evidence type="ECO:0000313" key="1">
    <source>
        <dbReference type="EMBL" id="GGE25136.1"/>
    </source>
</evidence>
<name>A0A917A4A4_9STRE</name>
<reference evidence="1" key="1">
    <citation type="journal article" date="2014" name="Int. J. Syst. Evol. Microbiol.">
        <title>Complete genome sequence of Corynebacterium casei LMG S-19264T (=DSM 44701T), isolated from a smear-ripened cheese.</title>
        <authorList>
            <consortium name="US DOE Joint Genome Institute (JGI-PGF)"/>
            <person name="Walter F."/>
            <person name="Albersmeier A."/>
            <person name="Kalinowski J."/>
            <person name="Ruckert C."/>
        </authorList>
    </citation>
    <scope>NUCLEOTIDE SEQUENCE</scope>
    <source>
        <strain evidence="1">CGMCC 1.15533</strain>
    </source>
</reference>
<gene>
    <name evidence="1" type="ORF">GCM10011510_02810</name>
</gene>
<evidence type="ECO:0000313" key="2">
    <source>
        <dbReference type="Proteomes" id="UP000660801"/>
    </source>
</evidence>
<protein>
    <submittedName>
        <fullName evidence="1">Uncharacterized protein</fullName>
    </submittedName>
</protein>
<keyword evidence="2" id="KW-1185">Reference proteome</keyword>
<dbReference type="EMBL" id="BMJN01000002">
    <property type="protein sequence ID" value="GGE25136.1"/>
    <property type="molecule type" value="Genomic_DNA"/>
</dbReference>
<organism evidence="1 2">
    <name type="scientific">Streptococcus himalayensis</name>
    <dbReference type="NCBI Taxonomy" id="1888195"/>
    <lineage>
        <taxon>Bacteria</taxon>
        <taxon>Bacillati</taxon>
        <taxon>Bacillota</taxon>
        <taxon>Bacilli</taxon>
        <taxon>Lactobacillales</taxon>
        <taxon>Streptococcaceae</taxon>
        <taxon>Streptococcus</taxon>
    </lineage>
</organism>
<reference evidence="1" key="2">
    <citation type="submission" date="2020-09" db="EMBL/GenBank/DDBJ databases">
        <authorList>
            <person name="Sun Q."/>
            <person name="Zhou Y."/>
        </authorList>
    </citation>
    <scope>NUCLEOTIDE SEQUENCE</scope>
    <source>
        <strain evidence="1">CGMCC 1.15533</strain>
    </source>
</reference>